<evidence type="ECO:0000313" key="2">
    <source>
        <dbReference type="Proteomes" id="UP000030655"/>
    </source>
</evidence>
<accession>A0A059EYS1</accession>
<dbReference type="AlphaFoldDB" id="A0A059EYS1"/>
<reference evidence="2" key="1">
    <citation type="submission" date="2013-02" db="EMBL/GenBank/DDBJ databases">
        <authorList>
            <consortium name="The Broad Institute Genome Sequencing Platform"/>
            <person name="Cuomo C."/>
            <person name="Becnel J."/>
            <person name="Sanscrainte N."/>
            <person name="Walker B."/>
            <person name="Young S.K."/>
            <person name="Zeng Q."/>
            <person name="Gargeya S."/>
            <person name="Fitzgerald M."/>
            <person name="Haas B."/>
            <person name="Abouelleil A."/>
            <person name="Alvarado L."/>
            <person name="Arachchi H.M."/>
            <person name="Berlin A.M."/>
            <person name="Chapman S.B."/>
            <person name="Dewar J."/>
            <person name="Goldberg J."/>
            <person name="Griggs A."/>
            <person name="Gujja S."/>
            <person name="Hansen M."/>
            <person name="Howarth C."/>
            <person name="Imamovic A."/>
            <person name="Larimer J."/>
            <person name="McCowan C."/>
            <person name="Murphy C."/>
            <person name="Neiman D."/>
            <person name="Pearson M."/>
            <person name="Priest M."/>
            <person name="Roberts A."/>
            <person name="Saif S."/>
            <person name="Shea T."/>
            <person name="Sisk P."/>
            <person name="Sykes S."/>
            <person name="Wortman J."/>
            <person name="Nusbaum C."/>
            <person name="Birren B."/>
        </authorList>
    </citation>
    <scope>NUCLEOTIDE SEQUENCE [LARGE SCALE GENOMIC DNA]</scope>
    <source>
        <strain evidence="2">PRA339</strain>
    </source>
</reference>
<organism evidence="1 2">
    <name type="scientific">Anncaliia algerae PRA339</name>
    <dbReference type="NCBI Taxonomy" id="1288291"/>
    <lineage>
        <taxon>Eukaryota</taxon>
        <taxon>Fungi</taxon>
        <taxon>Fungi incertae sedis</taxon>
        <taxon>Microsporidia</taxon>
        <taxon>Tubulinosematoidea</taxon>
        <taxon>Tubulinosematidae</taxon>
        <taxon>Anncaliia</taxon>
    </lineage>
</organism>
<keyword evidence="2" id="KW-1185">Reference proteome</keyword>
<reference evidence="1 2" key="2">
    <citation type="submission" date="2014-03" db="EMBL/GenBank/DDBJ databases">
        <title>The Genome Sequence of Anncaliia algerae insect isolate PRA339.</title>
        <authorList>
            <consortium name="The Broad Institute Genome Sequencing Platform"/>
            <consortium name="The Broad Institute Genome Sequencing Center for Infectious Disease"/>
            <person name="Cuomo C."/>
            <person name="Becnel J."/>
            <person name="Sanscrainte N."/>
            <person name="Walker B."/>
            <person name="Young S.K."/>
            <person name="Zeng Q."/>
            <person name="Gargeya S."/>
            <person name="Fitzgerald M."/>
            <person name="Haas B."/>
            <person name="Abouelleil A."/>
            <person name="Alvarado L."/>
            <person name="Arachchi H.M."/>
            <person name="Berlin A.M."/>
            <person name="Chapman S.B."/>
            <person name="Dewar J."/>
            <person name="Goldberg J."/>
            <person name="Griggs A."/>
            <person name="Gujja S."/>
            <person name="Hansen M."/>
            <person name="Howarth C."/>
            <person name="Imamovic A."/>
            <person name="Larimer J."/>
            <person name="McCowan C."/>
            <person name="Murphy C."/>
            <person name="Neiman D."/>
            <person name="Pearson M."/>
            <person name="Priest M."/>
            <person name="Roberts A."/>
            <person name="Saif S."/>
            <person name="Shea T."/>
            <person name="Sisk P."/>
            <person name="Sykes S."/>
            <person name="Wortman J."/>
            <person name="Nusbaum C."/>
            <person name="Birren B."/>
        </authorList>
    </citation>
    <scope>NUCLEOTIDE SEQUENCE [LARGE SCALE GENOMIC DNA]</scope>
    <source>
        <strain evidence="1 2">PRA339</strain>
    </source>
</reference>
<dbReference type="Proteomes" id="UP000030655">
    <property type="component" value="Unassembled WGS sequence"/>
</dbReference>
<gene>
    <name evidence="1" type="ORF">H312_02414</name>
</gene>
<evidence type="ECO:0000313" key="1">
    <source>
        <dbReference type="EMBL" id="KCZ80188.1"/>
    </source>
</evidence>
<proteinExistence type="predicted"/>
<dbReference type="VEuPathDB" id="MicrosporidiaDB:H312_02414"/>
<name>A0A059EYS1_9MICR</name>
<dbReference type="EMBL" id="KK365197">
    <property type="protein sequence ID" value="KCZ80188.1"/>
    <property type="molecule type" value="Genomic_DNA"/>
</dbReference>
<dbReference type="HOGENOM" id="CLU_1859936_0_0_1"/>
<feature type="non-terminal residue" evidence="1">
    <location>
        <position position="1"/>
    </location>
</feature>
<sequence>VLIFVYISTKKFSSININSSYNQWRTIKSPIIVLSFPKFRFLYFNNMDYSFYLVRLCFFHAKKCLKTQFMILFGNLITTNIRCFKYTLILCKLNRPKYINSILLLKLNFKFFKIVFFYMDETCIHLEHLNKQPKKGFF</sequence>
<protein>
    <submittedName>
        <fullName evidence="1">Uncharacterized protein</fullName>
    </submittedName>
</protein>